<evidence type="ECO:0000256" key="13">
    <source>
        <dbReference type="ARBA" id="ARBA00023211"/>
    </source>
</evidence>
<dbReference type="GO" id="GO:0005737">
    <property type="term" value="C:cytoplasm"/>
    <property type="evidence" value="ECO:0007669"/>
    <property type="project" value="UniProtKB-SubCell"/>
</dbReference>
<dbReference type="Gene3D" id="3.30.420.10">
    <property type="entry name" value="Ribonuclease H-like superfamily/Ribonuclease H"/>
    <property type="match status" value="1"/>
</dbReference>
<dbReference type="AlphaFoldDB" id="A0A166A4P0"/>
<dbReference type="PATRIC" id="fig|49547.3.peg.1472"/>
<comment type="catalytic activity">
    <reaction evidence="1 14 15 16">
        <text>Endonucleolytic cleavage to 5'-phosphomonoester.</text>
        <dbReference type="EC" id="3.1.26.4"/>
    </reaction>
</comment>
<evidence type="ECO:0000256" key="11">
    <source>
        <dbReference type="ARBA" id="ARBA00022759"/>
    </source>
</evidence>
<dbReference type="Pfam" id="PF01351">
    <property type="entry name" value="RNase_HII"/>
    <property type="match status" value="1"/>
</dbReference>
<feature type="binding site" evidence="14 15">
    <location>
        <position position="109"/>
    </location>
    <ligand>
        <name>a divalent metal cation</name>
        <dbReference type="ChEBI" id="CHEBI:60240"/>
    </ligand>
</feature>
<evidence type="ECO:0000256" key="3">
    <source>
        <dbReference type="ARBA" id="ARBA00004065"/>
    </source>
</evidence>
<protein>
    <recommendedName>
        <fullName evidence="7 14">Ribonuclease HII</fullName>
        <shortName evidence="14">RNase HII</shortName>
        <ecNumber evidence="6 14">3.1.26.4</ecNumber>
    </recommendedName>
</protein>
<evidence type="ECO:0000256" key="4">
    <source>
        <dbReference type="ARBA" id="ARBA00004496"/>
    </source>
</evidence>
<dbReference type="InterPro" id="IPR023160">
    <property type="entry name" value="RNase_HII_hlx-loop-hlx_cap_dom"/>
</dbReference>
<keyword evidence="10 14" id="KW-0479">Metal-binding</keyword>
<keyword evidence="9 14" id="KW-0540">Nuclease</keyword>
<dbReference type="PANTHER" id="PTHR10954:SF23">
    <property type="entry name" value="RIBONUCLEASE"/>
    <property type="match status" value="1"/>
</dbReference>
<sequence length="215" mass="24808">MNVLGIDEAGRGPVLGPIVVAGIIIPDDKIKVLERMGIKDSKRLTPRRRTILSKKLKNMFNYEIVQISAKDIDEMRDNDINLNEIERRAIKQIIKNLISNYKIDKIILDSLDVKPKRLKKQIEDFTDEIENNHSIDIVSEHKADDNYLQVSAASVLAKNHRDECITKLKKEYLKIGDIGSGYPSDPKTKEFLKNFTYNEMPEIVRKSWKTVEKMK</sequence>
<feature type="domain" description="RNase H type-2" evidence="17">
    <location>
        <begin position="1"/>
        <end position="215"/>
    </location>
</feature>
<dbReference type="OrthoDB" id="33866at2157"/>
<dbReference type="Gene3D" id="1.10.10.460">
    <property type="entry name" value="Ribonuclease hii. Domain 2"/>
    <property type="match status" value="1"/>
</dbReference>
<evidence type="ECO:0000256" key="8">
    <source>
        <dbReference type="ARBA" id="ARBA00022490"/>
    </source>
</evidence>
<dbReference type="GO" id="GO:0004523">
    <property type="term" value="F:RNA-DNA hybrid ribonuclease activity"/>
    <property type="evidence" value="ECO:0007669"/>
    <property type="project" value="UniProtKB-UniRule"/>
</dbReference>
<comment type="subcellular location">
    <subcellularLocation>
        <location evidence="4 14">Cytoplasm</location>
    </subcellularLocation>
</comment>
<dbReference type="InterPro" id="IPR012337">
    <property type="entry name" value="RNaseH-like_sf"/>
</dbReference>
<dbReference type="SUPFAM" id="SSF53098">
    <property type="entry name" value="Ribonuclease H-like"/>
    <property type="match status" value="1"/>
</dbReference>
<evidence type="ECO:0000256" key="6">
    <source>
        <dbReference type="ARBA" id="ARBA00012180"/>
    </source>
</evidence>
<dbReference type="GO" id="GO:0006298">
    <property type="term" value="P:mismatch repair"/>
    <property type="evidence" value="ECO:0007669"/>
    <property type="project" value="TreeGrafter"/>
</dbReference>
<gene>
    <name evidence="14 18" type="primary">rnhB</name>
    <name evidence="18" type="ORF">MBCUR_13780</name>
</gene>
<evidence type="ECO:0000256" key="2">
    <source>
        <dbReference type="ARBA" id="ARBA00001946"/>
    </source>
</evidence>
<dbReference type="GO" id="GO:0032299">
    <property type="term" value="C:ribonuclease H2 complex"/>
    <property type="evidence" value="ECO:0007669"/>
    <property type="project" value="TreeGrafter"/>
</dbReference>
<feature type="binding site" evidence="14 15">
    <location>
        <position position="7"/>
    </location>
    <ligand>
        <name>a divalent metal cation</name>
        <dbReference type="ChEBI" id="CHEBI:60240"/>
    </ligand>
</feature>
<comment type="function">
    <text evidence="3 14 16">Endonuclease that specifically degrades the RNA of RNA-DNA hybrids.</text>
</comment>
<dbReference type="InterPro" id="IPR024567">
    <property type="entry name" value="RNase_HII/HIII_dom"/>
</dbReference>
<evidence type="ECO:0000256" key="14">
    <source>
        <dbReference type="HAMAP-Rule" id="MF_00052"/>
    </source>
</evidence>
<dbReference type="InterPro" id="IPR004649">
    <property type="entry name" value="RNase_H2_suA"/>
</dbReference>
<evidence type="ECO:0000256" key="9">
    <source>
        <dbReference type="ARBA" id="ARBA00022722"/>
    </source>
</evidence>
<dbReference type="PANTHER" id="PTHR10954">
    <property type="entry name" value="RIBONUCLEASE H2 SUBUNIT A"/>
    <property type="match status" value="1"/>
</dbReference>
<dbReference type="InterPro" id="IPR036397">
    <property type="entry name" value="RNaseH_sf"/>
</dbReference>
<keyword evidence="13 14" id="KW-0464">Manganese</keyword>
<dbReference type="PROSITE" id="PS51975">
    <property type="entry name" value="RNASE_H_2"/>
    <property type="match status" value="1"/>
</dbReference>
<keyword evidence="12 14" id="KW-0378">Hydrolase</keyword>
<comment type="cofactor">
    <cofactor evidence="2">
        <name>Mg(2+)</name>
        <dbReference type="ChEBI" id="CHEBI:18420"/>
    </cofactor>
</comment>
<dbReference type="NCBIfam" id="TIGR00729">
    <property type="entry name" value="ribonuclease HII"/>
    <property type="match status" value="1"/>
</dbReference>
<name>A0A166A4P0_9EURY</name>
<keyword evidence="11 14" id="KW-0255">Endonuclease</keyword>
<keyword evidence="8 14" id="KW-0963">Cytoplasm</keyword>
<comment type="similarity">
    <text evidence="5 14 16">Belongs to the RNase HII family.</text>
</comment>
<dbReference type="GO" id="GO:0030145">
    <property type="term" value="F:manganese ion binding"/>
    <property type="evidence" value="ECO:0007669"/>
    <property type="project" value="UniProtKB-UniRule"/>
</dbReference>
<dbReference type="InterPro" id="IPR001352">
    <property type="entry name" value="RNase_HII/HIII"/>
</dbReference>
<evidence type="ECO:0000256" key="12">
    <source>
        <dbReference type="ARBA" id="ARBA00022801"/>
    </source>
</evidence>
<evidence type="ECO:0000313" key="19">
    <source>
        <dbReference type="Proteomes" id="UP000077245"/>
    </source>
</evidence>
<dbReference type="EC" id="3.1.26.4" evidence="6 14"/>
<evidence type="ECO:0000313" key="18">
    <source>
        <dbReference type="EMBL" id="KZX11561.1"/>
    </source>
</evidence>
<reference evidence="18 19" key="1">
    <citation type="submission" date="2016-04" db="EMBL/GenBank/DDBJ databases">
        <title>Genome sequence of Methanobrevibacter curvatus DSM 11111.</title>
        <authorList>
            <person name="Poehlein A."/>
            <person name="Seedorf H."/>
            <person name="Daniel R."/>
        </authorList>
    </citation>
    <scope>NUCLEOTIDE SEQUENCE [LARGE SCALE GENOMIC DNA]</scope>
    <source>
        <strain evidence="18 19">DSM 11111</strain>
    </source>
</reference>
<dbReference type="RefSeq" id="WP_067091914.1">
    <property type="nucleotide sequence ID" value="NZ_LWMV01000184.1"/>
</dbReference>
<evidence type="ECO:0000256" key="1">
    <source>
        <dbReference type="ARBA" id="ARBA00000077"/>
    </source>
</evidence>
<feature type="binding site" evidence="14 15">
    <location>
        <position position="8"/>
    </location>
    <ligand>
        <name>a divalent metal cation</name>
        <dbReference type="ChEBI" id="CHEBI:60240"/>
    </ligand>
</feature>
<comment type="cofactor">
    <cofactor evidence="14 15">
        <name>Mn(2+)</name>
        <dbReference type="ChEBI" id="CHEBI:29035"/>
    </cofactor>
    <cofactor evidence="14 15">
        <name>Mg(2+)</name>
        <dbReference type="ChEBI" id="CHEBI:18420"/>
    </cofactor>
    <text evidence="14 15">Manganese or magnesium. Binds 1 divalent metal ion per monomer in the absence of substrate. May bind a second metal ion after substrate binding.</text>
</comment>
<dbReference type="GO" id="GO:0043137">
    <property type="term" value="P:DNA replication, removal of RNA primer"/>
    <property type="evidence" value="ECO:0007669"/>
    <property type="project" value="TreeGrafter"/>
</dbReference>
<dbReference type="InterPro" id="IPR020787">
    <property type="entry name" value="RNase_HII_arc"/>
</dbReference>
<evidence type="ECO:0000256" key="5">
    <source>
        <dbReference type="ARBA" id="ARBA00007383"/>
    </source>
</evidence>
<keyword evidence="19" id="KW-1185">Reference proteome</keyword>
<comment type="caution">
    <text evidence="18">The sequence shown here is derived from an EMBL/GenBank/DDBJ whole genome shotgun (WGS) entry which is preliminary data.</text>
</comment>
<evidence type="ECO:0000256" key="10">
    <source>
        <dbReference type="ARBA" id="ARBA00022723"/>
    </source>
</evidence>
<accession>A0A166A4P0</accession>
<dbReference type="HAMAP" id="MF_00052_A">
    <property type="entry name" value="RNase_HII_A"/>
    <property type="match status" value="1"/>
</dbReference>
<evidence type="ECO:0000256" key="7">
    <source>
        <dbReference type="ARBA" id="ARBA00019179"/>
    </source>
</evidence>
<evidence type="ECO:0000256" key="15">
    <source>
        <dbReference type="PROSITE-ProRule" id="PRU01319"/>
    </source>
</evidence>
<dbReference type="CDD" id="cd07180">
    <property type="entry name" value="RNase_HII_archaea_like"/>
    <property type="match status" value="1"/>
</dbReference>
<dbReference type="GO" id="GO:0003723">
    <property type="term" value="F:RNA binding"/>
    <property type="evidence" value="ECO:0007669"/>
    <property type="project" value="UniProtKB-UniRule"/>
</dbReference>
<dbReference type="Proteomes" id="UP000077245">
    <property type="component" value="Unassembled WGS sequence"/>
</dbReference>
<organism evidence="18 19">
    <name type="scientific">Methanobrevibacter curvatus</name>
    <dbReference type="NCBI Taxonomy" id="49547"/>
    <lineage>
        <taxon>Archaea</taxon>
        <taxon>Methanobacteriati</taxon>
        <taxon>Methanobacteriota</taxon>
        <taxon>Methanomada group</taxon>
        <taxon>Methanobacteria</taxon>
        <taxon>Methanobacteriales</taxon>
        <taxon>Methanobacteriaceae</taxon>
        <taxon>Methanobrevibacter</taxon>
    </lineage>
</organism>
<evidence type="ECO:0000256" key="16">
    <source>
        <dbReference type="RuleBase" id="RU003515"/>
    </source>
</evidence>
<proteinExistence type="inferred from homology"/>
<dbReference type="STRING" id="49547.MBCUR_13780"/>
<dbReference type="FunFam" id="1.10.10.460:FF:000001">
    <property type="entry name" value="Ribonuclease"/>
    <property type="match status" value="1"/>
</dbReference>
<evidence type="ECO:0000259" key="17">
    <source>
        <dbReference type="PROSITE" id="PS51975"/>
    </source>
</evidence>
<dbReference type="EMBL" id="LWMV01000184">
    <property type="protein sequence ID" value="KZX11561.1"/>
    <property type="molecule type" value="Genomic_DNA"/>
</dbReference>